<protein>
    <submittedName>
        <fullName evidence="2">GNAT family N-acetyltransferase</fullName>
    </submittedName>
</protein>
<dbReference type="RefSeq" id="WP_275468508.1">
    <property type="nucleotide sequence ID" value="NZ_CP110232.1"/>
</dbReference>
<feature type="domain" description="N-acetyltransferase" evidence="1">
    <location>
        <begin position="1"/>
        <end position="167"/>
    </location>
</feature>
<reference evidence="2" key="1">
    <citation type="submission" date="2022-10" db="EMBL/GenBank/DDBJ databases">
        <title>Vagococcus sp. isolated from poultry meat.</title>
        <authorList>
            <person name="Johansson P."/>
            <person name="Bjorkroth J."/>
        </authorList>
    </citation>
    <scope>NUCLEOTIDE SEQUENCE</scope>
    <source>
        <strain evidence="2">STAA11</strain>
    </source>
</reference>
<dbReference type="KEGG" id="vie:OL234_06870"/>
<dbReference type="Proteomes" id="UP001179647">
    <property type="component" value="Chromosome"/>
</dbReference>
<dbReference type="GO" id="GO:0016747">
    <property type="term" value="F:acyltransferase activity, transferring groups other than amino-acyl groups"/>
    <property type="evidence" value="ECO:0007669"/>
    <property type="project" value="InterPro"/>
</dbReference>
<proteinExistence type="predicted"/>
<gene>
    <name evidence="2" type="ORF">OL234_06870</name>
</gene>
<name>A0AAF0I719_9ENTE</name>
<dbReference type="SUPFAM" id="SSF55729">
    <property type="entry name" value="Acyl-CoA N-acyltransferases (Nat)"/>
    <property type="match status" value="1"/>
</dbReference>
<dbReference type="InterPro" id="IPR000182">
    <property type="entry name" value="GNAT_dom"/>
</dbReference>
<dbReference type="InterPro" id="IPR016181">
    <property type="entry name" value="Acyl_CoA_acyltransferase"/>
</dbReference>
<dbReference type="Pfam" id="PF00583">
    <property type="entry name" value="Acetyltransf_1"/>
    <property type="match status" value="1"/>
</dbReference>
<dbReference type="Gene3D" id="3.40.630.30">
    <property type="match status" value="1"/>
</dbReference>
<evidence type="ECO:0000313" key="3">
    <source>
        <dbReference type="Proteomes" id="UP001179647"/>
    </source>
</evidence>
<dbReference type="PROSITE" id="PS51186">
    <property type="entry name" value="GNAT"/>
    <property type="match status" value="1"/>
</dbReference>
<dbReference type="AlphaFoldDB" id="A0AAF0I719"/>
<organism evidence="2 3">
    <name type="scientific">Vagococcus intermedius</name>
    <dbReference type="NCBI Taxonomy" id="2991418"/>
    <lineage>
        <taxon>Bacteria</taxon>
        <taxon>Bacillati</taxon>
        <taxon>Bacillota</taxon>
        <taxon>Bacilli</taxon>
        <taxon>Lactobacillales</taxon>
        <taxon>Enterococcaceae</taxon>
        <taxon>Vagococcus</taxon>
    </lineage>
</organism>
<evidence type="ECO:0000259" key="1">
    <source>
        <dbReference type="PROSITE" id="PS51186"/>
    </source>
</evidence>
<dbReference type="EMBL" id="CP110232">
    <property type="protein sequence ID" value="WEG72706.1"/>
    <property type="molecule type" value="Genomic_DNA"/>
</dbReference>
<sequence>MITLASQADIPELMRIFNQGTAYFKALGIDQWQGSYPEFTVLEQDITAKQCYVKKEEGMIVGTIVVSLLEETCYGGLKAGAWRYDEPYTVIHRLAINREHPTKGVSYELLAWAERVTKLANRQVIRVDTHADNKGMQHILTKVGYELVGEVMLDDGGQRVVLDKKVK</sequence>
<evidence type="ECO:0000313" key="2">
    <source>
        <dbReference type="EMBL" id="WEG72706.1"/>
    </source>
</evidence>
<keyword evidence="3" id="KW-1185">Reference proteome</keyword>
<accession>A0AAF0I719</accession>